<evidence type="ECO:0000313" key="3">
    <source>
        <dbReference type="EMBL" id="PFH53187.1"/>
    </source>
</evidence>
<gene>
    <name evidence="3" type="ORF">AMATHDRAFT_138330</name>
</gene>
<name>A0A2A9NXN7_9AGAR</name>
<dbReference type="Pfam" id="PF06276">
    <property type="entry name" value="FhuF"/>
    <property type="match status" value="1"/>
</dbReference>
<evidence type="ECO:0000259" key="1">
    <source>
        <dbReference type="Pfam" id="PF04183"/>
    </source>
</evidence>
<accession>A0A2A9NXN7</accession>
<reference evidence="3 4" key="1">
    <citation type="submission" date="2014-02" db="EMBL/GenBank/DDBJ databases">
        <title>Transposable element dynamics among asymbiotic and ectomycorrhizal Amanita fungi.</title>
        <authorList>
            <consortium name="DOE Joint Genome Institute"/>
            <person name="Hess J."/>
            <person name="Skrede I."/>
            <person name="Wolfe B."/>
            <person name="LaButti K."/>
            <person name="Ohm R.A."/>
            <person name="Grigoriev I.V."/>
            <person name="Pringle A."/>
        </authorList>
    </citation>
    <scope>NUCLEOTIDE SEQUENCE [LARGE SCALE GENOMIC DNA]</scope>
    <source>
        <strain evidence="3 4">SKay4041</strain>
    </source>
</reference>
<evidence type="ECO:0000313" key="4">
    <source>
        <dbReference type="Proteomes" id="UP000242287"/>
    </source>
</evidence>
<evidence type="ECO:0008006" key="5">
    <source>
        <dbReference type="Google" id="ProtNLM"/>
    </source>
</evidence>
<keyword evidence="4" id="KW-1185">Reference proteome</keyword>
<sequence length="614" mass="70087">MDNPRRAAFGIISRLLSCLVTEQILGAFYLPFSDLDTELGIVVILSMPLMLEQPIVDRKLQRQDIFAIVLVHHAPVLDGFMRSKHGWPVRLLDPLDMLPEIYELAVSDSKGVQSEIETRVLDILATPSWDFDSLTMLVSSWDVEHYWLKFVEGAAFGDSIRKIIRDELTSCYEWQLSTYESPPPCPSIKSSRLEWEQSLVSGHPTHPMYRARRLPFDVLDYDWYHPVIRFVAVPRSTVDILGPFEQMINPLVEKFDRRSDSFLPDSDSFIIMPVHELQVENIKRSIPDVFILHDDINVQALAQASIRTVTIPELPGLAVKLAVGVKISSSLRTISHFTASFGPRFSEEIVPKLKYDSDLLKVEPEPASAIYRTTDPDIAKHLAVVLRAEYQPPCGEAVIICAGLLECDHRGSPPGVAAIQMILGLDTHEKREQFLRQYIRIACCALLPPLIYNGVAFEAHAQNVLVRMDDKTGEVKGFVVRDLGGLRIHPPTLRQTTGVDFEFLPDHCVATETIEETYPKFYHAFVHNHIQRLIRLLGFHYNGLGWTFLRESMREVIPVGHHLEKAWLDPSRTTILSKCLMRMRMRDSYRDMVYGPYPNMIQYVPQTLEERHLT</sequence>
<evidence type="ECO:0000259" key="2">
    <source>
        <dbReference type="Pfam" id="PF06276"/>
    </source>
</evidence>
<feature type="domain" description="Aerobactin siderophore biosynthesis IucA/IucC-like C-terminal" evidence="2">
    <location>
        <begin position="432"/>
        <end position="587"/>
    </location>
</feature>
<dbReference type="EMBL" id="KZ301975">
    <property type="protein sequence ID" value="PFH53187.1"/>
    <property type="molecule type" value="Genomic_DNA"/>
</dbReference>
<dbReference type="PANTHER" id="PTHR34384">
    <property type="entry name" value="L-2,3-DIAMINOPROPANOATE--CITRATE LIGASE"/>
    <property type="match status" value="1"/>
</dbReference>
<dbReference type="PANTHER" id="PTHR34384:SF5">
    <property type="entry name" value="L-2,3-DIAMINOPROPANOATE--CITRATE LIGASE"/>
    <property type="match status" value="1"/>
</dbReference>
<feature type="domain" description="Aerobactin siderophore biosynthesis IucA/IucC N-terminal" evidence="1">
    <location>
        <begin position="193"/>
        <end position="405"/>
    </location>
</feature>
<dbReference type="OrthoDB" id="2117718at2759"/>
<dbReference type="InterPro" id="IPR022770">
    <property type="entry name" value="IucA/IucC-like_C"/>
</dbReference>
<dbReference type="STRING" id="703135.A0A2A9NXN7"/>
<protein>
    <recommendedName>
        <fullName evidence="5">Aerobactin siderophore biosynthesis IucA/IucC N-terminal domain-containing protein</fullName>
    </recommendedName>
</protein>
<dbReference type="Gene3D" id="1.10.510.40">
    <property type="match status" value="1"/>
</dbReference>
<dbReference type="GO" id="GO:0016881">
    <property type="term" value="F:acid-amino acid ligase activity"/>
    <property type="evidence" value="ECO:0007669"/>
    <property type="project" value="UniProtKB-ARBA"/>
</dbReference>
<dbReference type="InterPro" id="IPR037455">
    <property type="entry name" value="LucA/IucC-like"/>
</dbReference>
<dbReference type="GO" id="GO:0019290">
    <property type="term" value="P:siderophore biosynthetic process"/>
    <property type="evidence" value="ECO:0007669"/>
    <property type="project" value="InterPro"/>
</dbReference>
<dbReference type="Proteomes" id="UP000242287">
    <property type="component" value="Unassembled WGS sequence"/>
</dbReference>
<dbReference type="InterPro" id="IPR007310">
    <property type="entry name" value="Aerobactin_biosyn_IucA/IucC_N"/>
</dbReference>
<proteinExistence type="predicted"/>
<organism evidence="3 4">
    <name type="scientific">Amanita thiersii Skay4041</name>
    <dbReference type="NCBI Taxonomy" id="703135"/>
    <lineage>
        <taxon>Eukaryota</taxon>
        <taxon>Fungi</taxon>
        <taxon>Dikarya</taxon>
        <taxon>Basidiomycota</taxon>
        <taxon>Agaricomycotina</taxon>
        <taxon>Agaricomycetes</taxon>
        <taxon>Agaricomycetidae</taxon>
        <taxon>Agaricales</taxon>
        <taxon>Pluteineae</taxon>
        <taxon>Amanitaceae</taxon>
        <taxon>Amanita</taxon>
    </lineage>
</organism>
<dbReference type="Pfam" id="PF04183">
    <property type="entry name" value="IucA_IucC"/>
    <property type="match status" value="1"/>
</dbReference>
<dbReference type="AlphaFoldDB" id="A0A2A9NXN7"/>